<keyword evidence="2" id="KW-0223">Dioxygenase</keyword>
<proteinExistence type="predicted"/>
<name>A0A918A385_9ACTN</name>
<reference evidence="2" key="1">
    <citation type="journal article" date="2014" name="Int. J. Syst. Evol. Microbiol.">
        <title>Complete genome sequence of Corynebacterium casei LMG S-19264T (=DSM 44701T), isolated from a smear-ripened cheese.</title>
        <authorList>
            <consortium name="US DOE Joint Genome Institute (JGI-PGF)"/>
            <person name="Walter F."/>
            <person name="Albersmeier A."/>
            <person name="Kalinowski J."/>
            <person name="Ruckert C."/>
        </authorList>
    </citation>
    <scope>NUCLEOTIDE SEQUENCE</scope>
    <source>
        <strain evidence="2">CGMCC 4.7430</strain>
    </source>
</reference>
<dbReference type="GO" id="GO:0005506">
    <property type="term" value="F:iron ion binding"/>
    <property type="evidence" value="ECO:0007669"/>
    <property type="project" value="InterPro"/>
</dbReference>
<dbReference type="PANTHER" id="PTHR34315">
    <property type="match status" value="1"/>
</dbReference>
<comment type="caution">
    <text evidence="2">The sequence shown here is derived from an EMBL/GenBank/DDBJ whole genome shotgun (WGS) entry which is preliminary data.</text>
</comment>
<dbReference type="Gene3D" id="2.60.130.10">
    <property type="entry name" value="Aromatic compound dioxygenase"/>
    <property type="match status" value="1"/>
</dbReference>
<dbReference type="AlphaFoldDB" id="A0A918A385"/>
<sequence>MPHDHEGQRVSRRKLIAGISSLGLGSLLAACAPDAPPTSPSVAATATTAKDLTPLFDKAGTCRLTPATTAGPFYFDADRIRGNIREDRPGARLRVAIKVQDSETCEPLPKAVVEIWHCDAAGSYSGTGSPTSGGSNSGPQSPTSGSGSAGAPPDGSADLKPVDDARYLRGAQVTNADGIVEFTTIWPGWYQGRTIHIHAMVHFTDARVLTTQVMFDEALNTEVLARAPYTARPGRDTRNDDDGIYRDDLLLTVTKDGDGYLGAIVFAADSDRDGG</sequence>
<dbReference type="EMBL" id="BMNK01000002">
    <property type="protein sequence ID" value="GGP03965.1"/>
    <property type="molecule type" value="Genomic_DNA"/>
</dbReference>
<dbReference type="PROSITE" id="PS51318">
    <property type="entry name" value="TAT"/>
    <property type="match status" value="1"/>
</dbReference>
<dbReference type="CDD" id="cd03457">
    <property type="entry name" value="intradiol_dioxygenase_like"/>
    <property type="match status" value="1"/>
</dbReference>
<dbReference type="GO" id="GO:0016702">
    <property type="term" value="F:oxidoreductase activity, acting on single donors with incorporation of molecular oxygen, incorporation of two atoms of oxygen"/>
    <property type="evidence" value="ECO:0007669"/>
    <property type="project" value="InterPro"/>
</dbReference>
<reference evidence="2" key="2">
    <citation type="submission" date="2020-09" db="EMBL/GenBank/DDBJ databases">
        <authorList>
            <person name="Sun Q."/>
            <person name="Zhou Y."/>
        </authorList>
    </citation>
    <scope>NUCLEOTIDE SEQUENCE</scope>
    <source>
        <strain evidence="2">CGMCC 4.7430</strain>
    </source>
</reference>
<dbReference type="SUPFAM" id="SSF49482">
    <property type="entry name" value="Aromatic compound dioxygenase"/>
    <property type="match status" value="1"/>
</dbReference>
<dbReference type="PANTHER" id="PTHR34315:SF1">
    <property type="entry name" value="INTRADIOL RING-CLEAVAGE DIOXYGENASES DOMAIN-CONTAINING PROTEIN-RELATED"/>
    <property type="match status" value="1"/>
</dbReference>
<feature type="compositionally biased region" description="Low complexity" evidence="1">
    <location>
        <begin position="126"/>
        <end position="156"/>
    </location>
</feature>
<gene>
    <name evidence="2" type="ORF">GCM10012278_17370</name>
</gene>
<dbReference type="RefSeq" id="WP_189137927.1">
    <property type="nucleotide sequence ID" value="NZ_BMNK01000002.1"/>
</dbReference>
<feature type="region of interest" description="Disordered" evidence="1">
    <location>
        <begin position="126"/>
        <end position="161"/>
    </location>
</feature>
<keyword evidence="3" id="KW-1185">Reference proteome</keyword>
<evidence type="ECO:0000256" key="1">
    <source>
        <dbReference type="SAM" id="MobiDB-lite"/>
    </source>
</evidence>
<protein>
    <submittedName>
        <fullName evidence="2">Protocatechuate dioxygenase</fullName>
    </submittedName>
</protein>
<keyword evidence="2" id="KW-0560">Oxidoreductase</keyword>
<dbReference type="InterPro" id="IPR015889">
    <property type="entry name" value="Intradiol_dOase_core"/>
</dbReference>
<evidence type="ECO:0000313" key="2">
    <source>
        <dbReference type="EMBL" id="GGP03965.1"/>
    </source>
</evidence>
<dbReference type="InterPro" id="IPR006311">
    <property type="entry name" value="TAT_signal"/>
</dbReference>
<dbReference type="Proteomes" id="UP000660745">
    <property type="component" value="Unassembled WGS sequence"/>
</dbReference>
<accession>A0A918A385</accession>
<organism evidence="2 3">
    <name type="scientific">Nonomuraea glycinis</name>
    <dbReference type="NCBI Taxonomy" id="2047744"/>
    <lineage>
        <taxon>Bacteria</taxon>
        <taxon>Bacillati</taxon>
        <taxon>Actinomycetota</taxon>
        <taxon>Actinomycetes</taxon>
        <taxon>Streptosporangiales</taxon>
        <taxon>Streptosporangiaceae</taxon>
        <taxon>Nonomuraea</taxon>
    </lineage>
</organism>
<evidence type="ECO:0000313" key="3">
    <source>
        <dbReference type="Proteomes" id="UP000660745"/>
    </source>
</evidence>